<dbReference type="CDD" id="cd03360">
    <property type="entry name" value="LbH_AT_putative"/>
    <property type="match status" value="1"/>
</dbReference>
<proteinExistence type="predicted"/>
<reference evidence="4 5" key="1">
    <citation type="submission" date="2016-10" db="EMBL/GenBank/DDBJ databases">
        <authorList>
            <person name="de Groot N.N."/>
        </authorList>
    </citation>
    <scope>NUCLEOTIDE SEQUENCE [LARGE SCALE GENOMIC DNA]</scope>
    <source>
        <strain evidence="4 5">DSM 21632</strain>
    </source>
</reference>
<evidence type="ECO:0000313" key="4">
    <source>
        <dbReference type="EMBL" id="SDI21400.1"/>
    </source>
</evidence>
<evidence type="ECO:0000256" key="2">
    <source>
        <dbReference type="PIRSR" id="PIRSR620019-2"/>
    </source>
</evidence>
<sequence length="215" mass="22896">MKKIIILGATGNCVDILDTIFTINQEKDTYECVGFLDDDKASWGKEIYGVKVLGPLSSAAKYSETCYFVNGIGSASNFKKKEEIISKTNIPLSRFETIIHPSANVSNMAQIGKGTVILQGVTIAANVKINNHVMVLPNSVVSHDTIIHDYSSITGGVCISGSVTIGKSCYLGTNCSIINNITIGDYSLIGMGSVVLKSVPDNSVMAGSPAKKLKR</sequence>
<feature type="site" description="Increases basicity of active site His" evidence="1">
    <location>
        <position position="144"/>
    </location>
</feature>
<dbReference type="InterPro" id="IPR001451">
    <property type="entry name" value="Hexapep"/>
</dbReference>
<dbReference type="InterPro" id="IPR011004">
    <property type="entry name" value="Trimer_LpxA-like_sf"/>
</dbReference>
<dbReference type="PANTHER" id="PTHR43300">
    <property type="entry name" value="ACETYLTRANSFERASE"/>
    <property type="match status" value="1"/>
</dbReference>
<protein>
    <submittedName>
        <fullName evidence="4">Sugar O-acyltransferase, sialic acid O-acetyltransferase NeuD family</fullName>
    </submittedName>
</protein>
<dbReference type="RefSeq" id="WP_091275928.1">
    <property type="nucleotide sequence ID" value="NZ_FNDK01000025.1"/>
</dbReference>
<evidence type="ECO:0000256" key="1">
    <source>
        <dbReference type="PIRSR" id="PIRSR620019-1"/>
    </source>
</evidence>
<dbReference type="EMBL" id="FNDK01000025">
    <property type="protein sequence ID" value="SDI21400.1"/>
    <property type="molecule type" value="Genomic_DNA"/>
</dbReference>
<dbReference type="Pfam" id="PF17836">
    <property type="entry name" value="PglD_N"/>
    <property type="match status" value="1"/>
</dbReference>
<dbReference type="NCBIfam" id="TIGR03570">
    <property type="entry name" value="NeuD_NnaD"/>
    <property type="match status" value="1"/>
</dbReference>
<gene>
    <name evidence="4" type="ORF">SAMN05192534_12531</name>
</gene>
<keyword evidence="5" id="KW-1185">Reference proteome</keyword>
<dbReference type="GO" id="GO:0016746">
    <property type="term" value="F:acyltransferase activity"/>
    <property type="evidence" value="ECO:0007669"/>
    <property type="project" value="UniProtKB-KW"/>
</dbReference>
<organism evidence="4 5">
    <name type="scientific">Alteribacillus persepolensis</name>
    <dbReference type="NCBI Taxonomy" id="568899"/>
    <lineage>
        <taxon>Bacteria</taxon>
        <taxon>Bacillati</taxon>
        <taxon>Bacillota</taxon>
        <taxon>Bacilli</taxon>
        <taxon>Bacillales</taxon>
        <taxon>Bacillaceae</taxon>
        <taxon>Alteribacillus</taxon>
    </lineage>
</organism>
<feature type="domain" description="PglD N-terminal" evidence="3">
    <location>
        <begin position="3"/>
        <end position="76"/>
    </location>
</feature>
<dbReference type="InterPro" id="IPR050179">
    <property type="entry name" value="Trans_hexapeptide_repeat"/>
</dbReference>
<dbReference type="InterPro" id="IPR041561">
    <property type="entry name" value="PglD_N"/>
</dbReference>
<dbReference type="SUPFAM" id="SSF51161">
    <property type="entry name" value="Trimeric LpxA-like enzymes"/>
    <property type="match status" value="1"/>
</dbReference>
<dbReference type="AlphaFoldDB" id="A0A1G8ISE2"/>
<dbReference type="Gene3D" id="3.40.50.20">
    <property type="match status" value="1"/>
</dbReference>
<accession>A0A1G8ISE2</accession>
<dbReference type="Gene3D" id="2.160.10.10">
    <property type="entry name" value="Hexapeptide repeat proteins"/>
    <property type="match status" value="1"/>
</dbReference>
<dbReference type="STRING" id="568899.SAMN05192534_12531"/>
<dbReference type="InterPro" id="IPR020019">
    <property type="entry name" value="AcTrfase_PglD-like"/>
</dbReference>
<dbReference type="PANTHER" id="PTHR43300:SF7">
    <property type="entry name" value="UDP-N-ACETYLBACILLOSAMINE N-ACETYLTRANSFERASE"/>
    <property type="match status" value="1"/>
</dbReference>
<keyword evidence="4" id="KW-0012">Acyltransferase</keyword>
<evidence type="ECO:0000259" key="3">
    <source>
        <dbReference type="Pfam" id="PF17836"/>
    </source>
</evidence>
<feature type="binding site" evidence="2">
    <location>
        <position position="73"/>
    </location>
    <ligand>
        <name>substrate</name>
    </ligand>
</feature>
<keyword evidence="4" id="KW-0808">Transferase</keyword>
<evidence type="ECO:0000313" key="5">
    <source>
        <dbReference type="Proteomes" id="UP000199163"/>
    </source>
</evidence>
<dbReference type="OrthoDB" id="9794407at2"/>
<name>A0A1G8ISE2_9BACI</name>
<dbReference type="Proteomes" id="UP000199163">
    <property type="component" value="Unassembled WGS sequence"/>
</dbReference>
<dbReference type="Pfam" id="PF00132">
    <property type="entry name" value="Hexapep"/>
    <property type="match status" value="1"/>
</dbReference>
<feature type="active site" description="Proton acceptor" evidence="1">
    <location>
        <position position="143"/>
    </location>
</feature>